<comment type="similarity">
    <text evidence="5">Belongs to the Omp25/RopB family.</text>
</comment>
<dbReference type="PANTHER" id="PTHR34001:SF3">
    <property type="entry name" value="BLL7405 PROTEIN"/>
    <property type="match status" value="1"/>
</dbReference>
<evidence type="ECO:0000256" key="2">
    <source>
        <dbReference type="ARBA" id="ARBA00022729"/>
    </source>
</evidence>
<evidence type="ECO:0000256" key="4">
    <source>
        <dbReference type="ARBA" id="ARBA00023237"/>
    </source>
</evidence>
<reference evidence="7" key="1">
    <citation type="submission" date="2019-03" db="EMBL/GenBank/DDBJ databases">
        <title>Afifella sp. nov., isolated from activated sludge.</title>
        <authorList>
            <person name="Li Q."/>
            <person name="Liu Y."/>
        </authorList>
    </citation>
    <scope>NUCLEOTIDE SEQUENCE</scope>
    <source>
        <strain evidence="7">L72</strain>
    </source>
</reference>
<dbReference type="SUPFAM" id="SSF56925">
    <property type="entry name" value="OMPA-like"/>
    <property type="match status" value="1"/>
</dbReference>
<accession>A0A964T3L6</accession>
<keyword evidence="8" id="KW-1185">Reference proteome</keyword>
<dbReference type="GO" id="GO:0009279">
    <property type="term" value="C:cell outer membrane"/>
    <property type="evidence" value="ECO:0007669"/>
    <property type="project" value="UniProtKB-SubCell"/>
</dbReference>
<comment type="caution">
    <text evidence="7">The sequence shown here is derived from an EMBL/GenBank/DDBJ whole genome shotgun (WGS) entry which is preliminary data.</text>
</comment>
<dbReference type="AlphaFoldDB" id="A0A964T3L6"/>
<dbReference type="EMBL" id="SPKJ01000022">
    <property type="protein sequence ID" value="MYZ47843.1"/>
    <property type="molecule type" value="Genomic_DNA"/>
</dbReference>
<dbReference type="InterPro" id="IPR051692">
    <property type="entry name" value="OMP-like"/>
</dbReference>
<keyword evidence="3" id="KW-0472">Membrane</keyword>
<dbReference type="Gene3D" id="2.40.160.20">
    <property type="match status" value="1"/>
</dbReference>
<evidence type="ECO:0000256" key="3">
    <source>
        <dbReference type="ARBA" id="ARBA00023136"/>
    </source>
</evidence>
<evidence type="ECO:0000259" key="6">
    <source>
        <dbReference type="Pfam" id="PF13505"/>
    </source>
</evidence>
<keyword evidence="2" id="KW-0732">Signal</keyword>
<dbReference type="Proteomes" id="UP000773614">
    <property type="component" value="Unassembled WGS sequence"/>
</dbReference>
<keyword evidence="4" id="KW-0998">Cell outer membrane</keyword>
<comment type="subcellular location">
    <subcellularLocation>
        <location evidence="1">Cell outer membrane</location>
    </subcellularLocation>
</comment>
<gene>
    <name evidence="7" type="ORF">E4O86_08970</name>
</gene>
<sequence length="244" mass="25716">MLQLRPQMCGFGLRTASSALSVQHVLGIPPMKLVRLLLAGTSLVALSGMAAAADLYAQPDMAAASDRLACYVGAFGEGIVSHPEAYYNNVFGDYDMFGGRIGGAAGCDYVFASGWFVGAEATAAYGWLDGDLGNTLSGELPFEGIVRARIGTMMSPEVAAYIAGGFAAAHWKAGNDVDASDSMWVVGGQAAIGLEYHFGPHWRARAEYAYSYYGRENSGFGAGIPLVKTEISSHALRLGLLYGF</sequence>
<dbReference type="Pfam" id="PF13505">
    <property type="entry name" value="OMP_b-brl"/>
    <property type="match status" value="1"/>
</dbReference>
<dbReference type="PANTHER" id="PTHR34001">
    <property type="entry name" value="BLL7405 PROTEIN"/>
    <property type="match status" value="1"/>
</dbReference>
<evidence type="ECO:0000256" key="5">
    <source>
        <dbReference type="ARBA" id="ARBA00038306"/>
    </source>
</evidence>
<dbReference type="InterPro" id="IPR027385">
    <property type="entry name" value="Beta-barrel_OMP"/>
</dbReference>
<evidence type="ECO:0000313" key="7">
    <source>
        <dbReference type="EMBL" id="MYZ47843.1"/>
    </source>
</evidence>
<protein>
    <submittedName>
        <fullName evidence="7">Porin family protein</fullName>
    </submittedName>
</protein>
<feature type="domain" description="Outer membrane protein beta-barrel" evidence="6">
    <location>
        <begin position="54"/>
        <end position="244"/>
    </location>
</feature>
<evidence type="ECO:0000256" key="1">
    <source>
        <dbReference type="ARBA" id="ARBA00004442"/>
    </source>
</evidence>
<proteinExistence type="inferred from homology"/>
<dbReference type="InterPro" id="IPR011250">
    <property type="entry name" value="OMP/PagP_B-barrel"/>
</dbReference>
<organism evidence="7 8">
    <name type="scientific">Propylenella binzhouense</name>
    <dbReference type="NCBI Taxonomy" id="2555902"/>
    <lineage>
        <taxon>Bacteria</taxon>
        <taxon>Pseudomonadati</taxon>
        <taxon>Pseudomonadota</taxon>
        <taxon>Alphaproteobacteria</taxon>
        <taxon>Hyphomicrobiales</taxon>
        <taxon>Propylenellaceae</taxon>
        <taxon>Propylenella</taxon>
    </lineage>
</organism>
<name>A0A964T3L6_9HYPH</name>
<evidence type="ECO:0000313" key="8">
    <source>
        <dbReference type="Proteomes" id="UP000773614"/>
    </source>
</evidence>